<dbReference type="STRING" id="230819.A0A5C3K8F9"/>
<feature type="region of interest" description="Disordered" evidence="1">
    <location>
        <begin position="1"/>
        <end position="22"/>
    </location>
</feature>
<feature type="region of interest" description="Disordered" evidence="1">
    <location>
        <begin position="39"/>
        <end position="68"/>
    </location>
</feature>
<gene>
    <name evidence="2" type="ORF">FA15DRAFT_711971</name>
</gene>
<dbReference type="EMBL" id="ML210951">
    <property type="protein sequence ID" value="TFK16330.1"/>
    <property type="molecule type" value="Genomic_DNA"/>
</dbReference>
<feature type="compositionally biased region" description="Basic and acidic residues" evidence="1">
    <location>
        <begin position="48"/>
        <end position="68"/>
    </location>
</feature>
<reference evidence="2 3" key="1">
    <citation type="journal article" date="2019" name="Nat. Ecol. Evol.">
        <title>Megaphylogeny resolves global patterns of mushroom evolution.</title>
        <authorList>
            <person name="Varga T."/>
            <person name="Krizsan K."/>
            <person name="Foldi C."/>
            <person name="Dima B."/>
            <person name="Sanchez-Garcia M."/>
            <person name="Sanchez-Ramirez S."/>
            <person name="Szollosi G.J."/>
            <person name="Szarkandi J.G."/>
            <person name="Papp V."/>
            <person name="Albert L."/>
            <person name="Andreopoulos W."/>
            <person name="Angelini C."/>
            <person name="Antonin V."/>
            <person name="Barry K.W."/>
            <person name="Bougher N.L."/>
            <person name="Buchanan P."/>
            <person name="Buyck B."/>
            <person name="Bense V."/>
            <person name="Catcheside P."/>
            <person name="Chovatia M."/>
            <person name="Cooper J."/>
            <person name="Damon W."/>
            <person name="Desjardin D."/>
            <person name="Finy P."/>
            <person name="Geml J."/>
            <person name="Haridas S."/>
            <person name="Hughes K."/>
            <person name="Justo A."/>
            <person name="Karasinski D."/>
            <person name="Kautmanova I."/>
            <person name="Kiss B."/>
            <person name="Kocsube S."/>
            <person name="Kotiranta H."/>
            <person name="LaButti K.M."/>
            <person name="Lechner B.E."/>
            <person name="Liimatainen K."/>
            <person name="Lipzen A."/>
            <person name="Lukacs Z."/>
            <person name="Mihaltcheva S."/>
            <person name="Morgado L.N."/>
            <person name="Niskanen T."/>
            <person name="Noordeloos M.E."/>
            <person name="Ohm R.A."/>
            <person name="Ortiz-Santana B."/>
            <person name="Ovrebo C."/>
            <person name="Racz N."/>
            <person name="Riley R."/>
            <person name="Savchenko A."/>
            <person name="Shiryaev A."/>
            <person name="Soop K."/>
            <person name="Spirin V."/>
            <person name="Szebenyi C."/>
            <person name="Tomsovsky M."/>
            <person name="Tulloss R.E."/>
            <person name="Uehling J."/>
            <person name="Grigoriev I.V."/>
            <person name="Vagvolgyi C."/>
            <person name="Papp T."/>
            <person name="Martin F.M."/>
            <person name="Miettinen O."/>
            <person name="Hibbett D.S."/>
            <person name="Nagy L.G."/>
        </authorList>
    </citation>
    <scope>NUCLEOTIDE SEQUENCE [LARGE SCALE GENOMIC DNA]</scope>
    <source>
        <strain evidence="2 3">CBS 121175</strain>
    </source>
</reference>
<organism evidence="2 3">
    <name type="scientific">Coprinopsis marcescibilis</name>
    <name type="common">Agaric fungus</name>
    <name type="synonym">Psathyrella marcescibilis</name>
    <dbReference type="NCBI Taxonomy" id="230819"/>
    <lineage>
        <taxon>Eukaryota</taxon>
        <taxon>Fungi</taxon>
        <taxon>Dikarya</taxon>
        <taxon>Basidiomycota</taxon>
        <taxon>Agaricomycotina</taxon>
        <taxon>Agaricomycetes</taxon>
        <taxon>Agaricomycetidae</taxon>
        <taxon>Agaricales</taxon>
        <taxon>Agaricineae</taxon>
        <taxon>Psathyrellaceae</taxon>
        <taxon>Coprinopsis</taxon>
    </lineage>
</organism>
<feature type="region of interest" description="Disordered" evidence="1">
    <location>
        <begin position="171"/>
        <end position="190"/>
    </location>
</feature>
<evidence type="ECO:0000313" key="3">
    <source>
        <dbReference type="Proteomes" id="UP000307440"/>
    </source>
</evidence>
<feature type="compositionally biased region" description="Polar residues" evidence="1">
    <location>
        <begin position="133"/>
        <end position="159"/>
    </location>
</feature>
<evidence type="ECO:0000313" key="2">
    <source>
        <dbReference type="EMBL" id="TFK16330.1"/>
    </source>
</evidence>
<feature type="region of interest" description="Disordered" evidence="1">
    <location>
        <begin position="126"/>
        <end position="165"/>
    </location>
</feature>
<dbReference type="AlphaFoldDB" id="A0A5C3K8F9"/>
<accession>A0A5C3K8F9</accession>
<protein>
    <submittedName>
        <fullName evidence="2">Uncharacterized protein</fullName>
    </submittedName>
</protein>
<keyword evidence="3" id="KW-1185">Reference proteome</keyword>
<dbReference type="Proteomes" id="UP000307440">
    <property type="component" value="Unassembled WGS sequence"/>
</dbReference>
<sequence length="263" mass="29280">MAKREIGHLQTRLDNTKKQNPCGLTKVRGRFLTLPQMKEQFEEEEREQSEKEKEAADKAKQKEAEVASREEQIRQNAASKVFNAPFTSYKHHGTITELTSTIWAHLNSNANNLKEDPRFAGLFSATQRRRNDPTQVHAGTNQQTTSDRTHTAEATSNSAPAAMVQPAASNANRYTQPGSEHYPQPSSSSSVTVPCSLVAPTYISYSQPSGMAPPSQSYHNTAAWGAPTHHPYPIQGTRGHNLQYIDHRLTSYYQHPSSYSSLS</sequence>
<dbReference type="OrthoDB" id="3030676at2759"/>
<proteinExistence type="predicted"/>
<name>A0A5C3K8F9_COPMA</name>
<evidence type="ECO:0000256" key="1">
    <source>
        <dbReference type="SAM" id="MobiDB-lite"/>
    </source>
</evidence>